<sequence>MKHFLITFIIGMTSIAIGFTMIFFEIKDYKEVNGCDLYNPEYYTTTNTFNVSDKDLNITLEDGFIRYDIIIDESMKDKVKVETNEAVLTEVSDNRLYVRESDLHSYQNYNHREDLLDLFHKVIDGLKEHKIYTCESNEVVRITCSKEMRNRIKMKMND</sequence>
<proteinExistence type="predicted"/>
<protein>
    <submittedName>
        <fullName evidence="2">Uncharacterized protein</fullName>
    </submittedName>
</protein>
<dbReference type="Proteomes" id="UP000515856">
    <property type="component" value="Chromosome"/>
</dbReference>
<organism evidence="2 3">
    <name type="scientific">[Eubacterium] hominis</name>
    <dbReference type="NCBI Taxonomy" id="2764325"/>
    <lineage>
        <taxon>Bacteria</taxon>
        <taxon>Bacillati</taxon>
        <taxon>Bacillota</taxon>
        <taxon>Erysipelotrichia</taxon>
        <taxon>Erysipelotrichales</taxon>
        <taxon>Erysipelotrichaceae</taxon>
        <taxon>Amedibacillus</taxon>
    </lineage>
</organism>
<keyword evidence="1" id="KW-0812">Transmembrane</keyword>
<accession>A0A7G9GLG4</accession>
<dbReference type="KEGG" id="ehn:H9Q80_15555"/>
<evidence type="ECO:0000313" key="2">
    <source>
        <dbReference type="EMBL" id="QNM11646.1"/>
    </source>
</evidence>
<dbReference type="EMBL" id="CP060636">
    <property type="protein sequence ID" value="QNM11646.1"/>
    <property type="molecule type" value="Genomic_DNA"/>
</dbReference>
<gene>
    <name evidence="2" type="ORF">H9Q80_15555</name>
</gene>
<dbReference type="RefSeq" id="WP_117452322.1">
    <property type="nucleotide sequence ID" value="NZ_CP060636.1"/>
</dbReference>
<dbReference type="AlphaFoldDB" id="A0A7G9GLG4"/>
<reference evidence="2 3" key="1">
    <citation type="submission" date="2020-08" db="EMBL/GenBank/DDBJ databases">
        <authorList>
            <person name="Liu C."/>
            <person name="Sun Q."/>
        </authorList>
    </citation>
    <scope>NUCLEOTIDE SEQUENCE [LARGE SCALE GENOMIC DNA]</scope>
    <source>
        <strain evidence="2 3">NSJ-61</strain>
    </source>
</reference>
<keyword evidence="3" id="KW-1185">Reference proteome</keyword>
<feature type="transmembrane region" description="Helical" evidence="1">
    <location>
        <begin position="6"/>
        <end position="24"/>
    </location>
</feature>
<keyword evidence="1" id="KW-0472">Membrane</keyword>
<evidence type="ECO:0000256" key="1">
    <source>
        <dbReference type="SAM" id="Phobius"/>
    </source>
</evidence>
<evidence type="ECO:0000313" key="3">
    <source>
        <dbReference type="Proteomes" id="UP000515856"/>
    </source>
</evidence>
<name>A0A7G9GLG4_9FIRM</name>
<keyword evidence="1" id="KW-1133">Transmembrane helix</keyword>